<dbReference type="Proteomes" id="UP001642540">
    <property type="component" value="Unassembled WGS sequence"/>
</dbReference>
<proteinExistence type="predicted"/>
<sequence length="199" mass="23073">MSRRSIENFSSTVQDFSEFVKAAYEETQQSMKAEINEGKVIIQTLKERIEELESNVKALEDNAVRRDENGEIIHERIGITLTCSCGRKATCLETLRRHIQYYENSKVDKFPCILCPAEKYATALQLSRHYCGFHRIKMENKRFRCFGCENQTFVEMIELAVHNDVAHVNVPAPDQERGQQDETGNLSEEDIIFDDNRME</sequence>
<evidence type="ECO:0000256" key="2">
    <source>
        <dbReference type="SAM" id="MobiDB-lite"/>
    </source>
</evidence>
<gene>
    <name evidence="3" type="ORF">ODALV1_LOCUS27206</name>
</gene>
<feature type="region of interest" description="Disordered" evidence="2">
    <location>
        <begin position="171"/>
        <end position="199"/>
    </location>
</feature>
<accession>A0ABP1RX52</accession>
<evidence type="ECO:0000256" key="1">
    <source>
        <dbReference type="SAM" id="Coils"/>
    </source>
</evidence>
<keyword evidence="1" id="KW-0175">Coiled coil</keyword>
<keyword evidence="4" id="KW-1185">Reference proteome</keyword>
<evidence type="ECO:0000313" key="3">
    <source>
        <dbReference type="EMBL" id="CAL8138066.1"/>
    </source>
</evidence>
<organism evidence="3 4">
    <name type="scientific">Orchesella dallaii</name>
    <dbReference type="NCBI Taxonomy" id="48710"/>
    <lineage>
        <taxon>Eukaryota</taxon>
        <taxon>Metazoa</taxon>
        <taxon>Ecdysozoa</taxon>
        <taxon>Arthropoda</taxon>
        <taxon>Hexapoda</taxon>
        <taxon>Collembola</taxon>
        <taxon>Entomobryomorpha</taxon>
        <taxon>Entomobryoidea</taxon>
        <taxon>Orchesellidae</taxon>
        <taxon>Orchesellinae</taxon>
        <taxon>Orchesella</taxon>
    </lineage>
</organism>
<comment type="caution">
    <text evidence="3">The sequence shown here is derived from an EMBL/GenBank/DDBJ whole genome shotgun (WGS) entry which is preliminary data.</text>
</comment>
<evidence type="ECO:0000313" key="4">
    <source>
        <dbReference type="Proteomes" id="UP001642540"/>
    </source>
</evidence>
<reference evidence="3 4" key="1">
    <citation type="submission" date="2024-08" db="EMBL/GenBank/DDBJ databases">
        <authorList>
            <person name="Cucini C."/>
            <person name="Frati F."/>
        </authorList>
    </citation>
    <scope>NUCLEOTIDE SEQUENCE [LARGE SCALE GENOMIC DNA]</scope>
</reference>
<evidence type="ECO:0008006" key="5">
    <source>
        <dbReference type="Google" id="ProtNLM"/>
    </source>
</evidence>
<name>A0ABP1RX52_9HEXA</name>
<feature type="coiled-coil region" evidence="1">
    <location>
        <begin position="35"/>
        <end position="69"/>
    </location>
</feature>
<dbReference type="EMBL" id="CAXLJM020000121">
    <property type="protein sequence ID" value="CAL8138066.1"/>
    <property type="molecule type" value="Genomic_DNA"/>
</dbReference>
<protein>
    <recommendedName>
        <fullName evidence="5">C2H2-type domain-containing protein</fullName>
    </recommendedName>
</protein>